<name>A0AAV9Q0D8_9PEZI</name>
<organism evidence="2 3">
    <name type="scientific">Vermiconidia calcicola</name>
    <dbReference type="NCBI Taxonomy" id="1690605"/>
    <lineage>
        <taxon>Eukaryota</taxon>
        <taxon>Fungi</taxon>
        <taxon>Dikarya</taxon>
        <taxon>Ascomycota</taxon>
        <taxon>Pezizomycotina</taxon>
        <taxon>Dothideomycetes</taxon>
        <taxon>Dothideomycetidae</taxon>
        <taxon>Mycosphaerellales</taxon>
        <taxon>Extremaceae</taxon>
        <taxon>Vermiconidia</taxon>
    </lineage>
</organism>
<comment type="caution">
    <text evidence="2">The sequence shown here is derived from an EMBL/GenBank/DDBJ whole genome shotgun (WGS) entry which is preliminary data.</text>
</comment>
<dbReference type="EMBL" id="JAXLQG010000014">
    <property type="protein sequence ID" value="KAK5532827.1"/>
    <property type="molecule type" value="Genomic_DNA"/>
</dbReference>
<dbReference type="Gene3D" id="3.40.50.880">
    <property type="match status" value="1"/>
</dbReference>
<reference evidence="2 3" key="1">
    <citation type="submission" date="2023-06" db="EMBL/GenBank/DDBJ databases">
        <title>Black Yeasts Isolated from many extreme environments.</title>
        <authorList>
            <person name="Coleine C."/>
            <person name="Stajich J.E."/>
            <person name="Selbmann L."/>
        </authorList>
    </citation>
    <scope>NUCLEOTIDE SEQUENCE [LARGE SCALE GENOMIC DNA]</scope>
    <source>
        <strain evidence="2 3">CCFEE 5887</strain>
    </source>
</reference>
<gene>
    <name evidence="2" type="ORF">LTR25_007531</name>
</gene>
<feature type="domain" description="DJ-1/PfpI" evidence="1">
    <location>
        <begin position="73"/>
        <end position="190"/>
    </location>
</feature>
<dbReference type="InterPro" id="IPR052158">
    <property type="entry name" value="INH-QAR"/>
</dbReference>
<proteinExistence type="predicted"/>
<keyword evidence="3" id="KW-1185">Reference proteome</keyword>
<dbReference type="AlphaFoldDB" id="A0AAV9Q0D8"/>
<dbReference type="Pfam" id="PF01965">
    <property type="entry name" value="DJ-1_PfpI"/>
    <property type="match status" value="1"/>
</dbReference>
<evidence type="ECO:0000313" key="2">
    <source>
        <dbReference type="EMBL" id="KAK5532827.1"/>
    </source>
</evidence>
<dbReference type="SUPFAM" id="SSF52317">
    <property type="entry name" value="Class I glutamine amidotransferase-like"/>
    <property type="match status" value="1"/>
</dbReference>
<dbReference type="PANTHER" id="PTHR43130">
    <property type="entry name" value="ARAC-FAMILY TRANSCRIPTIONAL REGULATOR"/>
    <property type="match status" value="1"/>
</dbReference>
<dbReference type="InterPro" id="IPR029062">
    <property type="entry name" value="Class_I_gatase-like"/>
</dbReference>
<dbReference type="CDD" id="cd03139">
    <property type="entry name" value="GATase1_PfpI_2"/>
    <property type="match status" value="1"/>
</dbReference>
<evidence type="ECO:0000259" key="1">
    <source>
        <dbReference type="Pfam" id="PF01965"/>
    </source>
</evidence>
<protein>
    <recommendedName>
        <fullName evidence="1">DJ-1/PfpI domain-containing protein</fullName>
    </recommendedName>
</protein>
<evidence type="ECO:0000313" key="3">
    <source>
        <dbReference type="Proteomes" id="UP001345827"/>
    </source>
</evidence>
<dbReference type="PANTHER" id="PTHR43130:SF15">
    <property type="entry name" value="THIJ_PFPI FAMILY PROTEIN (AFU_ORTHOLOGUE AFUA_5G14240)"/>
    <property type="match status" value="1"/>
</dbReference>
<sequence length="271" mass="29748">MASPPIHYLVPIFPGFQLLDLAGPLDILNLHSILSGNTELSLKFISESLDPIPSKPIVPKGANWSFDLQSAFPQSGGKVNSTFNEHLQPDTTYAEYLTAIESGENKPKVDVLLIPGGIGTRLQRIQQDGTKVSNIRSLLDFIPKVAPHVRTAIITVCTGSDALAQTGLLNSRRATTNMSRFAEVAKRNPSVSWQHAARWVRSIPSEAQGSTPIEIWTSAGISAGMDVTLSFIAHYYGGQEVARNLAKELEYDWREIAEGEKDPLYEKCYEV</sequence>
<dbReference type="Proteomes" id="UP001345827">
    <property type="component" value="Unassembled WGS sequence"/>
</dbReference>
<dbReference type="InterPro" id="IPR002818">
    <property type="entry name" value="DJ-1/PfpI"/>
</dbReference>
<accession>A0AAV9Q0D8</accession>